<keyword evidence="1" id="KW-0812">Transmembrane</keyword>
<evidence type="ECO:0000313" key="3">
    <source>
        <dbReference type="Proteomes" id="UP000004245"/>
    </source>
</evidence>
<comment type="caution">
    <text evidence="2">The sequence shown here is derived from an EMBL/GenBank/DDBJ whole genome shotgun (WGS) entry which is preliminary data.</text>
</comment>
<evidence type="ECO:0000313" key="2">
    <source>
        <dbReference type="EMBL" id="EGD22853.1"/>
    </source>
</evidence>
<evidence type="ECO:0000256" key="1">
    <source>
        <dbReference type="SAM" id="Phobius"/>
    </source>
</evidence>
<gene>
    <name evidence="2" type="ORF">HMPREF0724_13401</name>
</gene>
<proteinExistence type="predicted"/>
<sequence>MVAFMTLFSIFGGVLAIGLVGAGAGYLVRHFRPGSPQIAGIAVGCASALVVAVADVFLTGR</sequence>
<keyword evidence="1" id="KW-1133">Transmembrane helix</keyword>
<name>E9T4I1_RHOHA</name>
<feature type="transmembrane region" description="Helical" evidence="1">
    <location>
        <begin position="38"/>
        <end position="58"/>
    </location>
</feature>
<keyword evidence="1" id="KW-0472">Membrane</keyword>
<protein>
    <submittedName>
        <fullName evidence="2">Uncharacterized protein</fullName>
    </submittedName>
</protein>
<dbReference type="Proteomes" id="UP000004245">
    <property type="component" value="Unassembled WGS sequence"/>
</dbReference>
<dbReference type="AlphaFoldDB" id="E9T4I1"/>
<keyword evidence="3" id="KW-1185">Reference proteome</keyword>
<dbReference type="EMBL" id="ADNW02000014">
    <property type="protein sequence ID" value="EGD22853.1"/>
    <property type="molecule type" value="Genomic_DNA"/>
</dbReference>
<dbReference type="HOGENOM" id="CLU_2919750_0_0_11"/>
<reference evidence="2" key="1">
    <citation type="submission" date="2011-01" db="EMBL/GenBank/DDBJ databases">
        <authorList>
            <person name="Muzny D."/>
            <person name="Qin X."/>
            <person name="Buhay C."/>
            <person name="Dugan-Rocha S."/>
            <person name="Ding Y."/>
            <person name="Chen G."/>
            <person name="Hawes A."/>
            <person name="Holder M."/>
            <person name="Jhangiani S."/>
            <person name="Johnson A."/>
            <person name="Khan Z."/>
            <person name="Li Z."/>
            <person name="Liu W."/>
            <person name="Liu X."/>
            <person name="Perez L."/>
            <person name="Shen H."/>
            <person name="Wang Q."/>
            <person name="Watt J."/>
            <person name="Xi L."/>
            <person name="Xin Y."/>
            <person name="Zhou J."/>
            <person name="Deng J."/>
            <person name="Jiang H."/>
            <person name="Liu Y."/>
            <person name="Qu J."/>
            <person name="Song X.-Z."/>
            <person name="Zhang L."/>
            <person name="Villasana D."/>
            <person name="Johnson A."/>
            <person name="Liu J."/>
            <person name="Liyanage D."/>
            <person name="Lorensuhewa L."/>
            <person name="Robinson T."/>
            <person name="Song A."/>
            <person name="Song B.-B."/>
            <person name="Dinh H."/>
            <person name="Thornton R."/>
            <person name="Coyle M."/>
            <person name="Francisco L."/>
            <person name="Jackson L."/>
            <person name="Javaid M."/>
            <person name="Korchina V."/>
            <person name="Kovar C."/>
            <person name="Mata R."/>
            <person name="Mathew T."/>
            <person name="Ngo R."/>
            <person name="Nguyen L."/>
            <person name="Nguyen N."/>
            <person name="Okwuonu G."/>
            <person name="Ongeri F."/>
            <person name="Pham C."/>
            <person name="Simmons D."/>
            <person name="Wilczek-Boney K."/>
            <person name="Hale W."/>
            <person name="Jakkamsetti A."/>
            <person name="Pham P."/>
            <person name="Ruth R."/>
            <person name="San Lucas F."/>
            <person name="Warren J."/>
            <person name="Zhang J."/>
            <person name="Zhao Z."/>
            <person name="Zhou C."/>
            <person name="Zhu D."/>
            <person name="Lee S."/>
            <person name="Bess C."/>
            <person name="Blankenburg K."/>
            <person name="Forbes L."/>
            <person name="Fu Q."/>
            <person name="Gubbala S."/>
            <person name="Hirani K."/>
            <person name="Jayaseelan J.C."/>
            <person name="Lara F."/>
            <person name="Munidasa M."/>
            <person name="Palculict T."/>
            <person name="Patil S."/>
            <person name="Pu L.-L."/>
            <person name="Saada N."/>
            <person name="Tang L."/>
            <person name="Weissenberger G."/>
            <person name="Zhu Y."/>
            <person name="Hemphill L."/>
            <person name="Shang Y."/>
            <person name="Youmans B."/>
            <person name="Ayvaz T."/>
            <person name="Ross M."/>
            <person name="Santibanez J."/>
            <person name="Aqrawi P."/>
            <person name="Gross S."/>
            <person name="Joshi V."/>
            <person name="Fowler G."/>
            <person name="Nazareth L."/>
            <person name="Reid J."/>
            <person name="Worley K."/>
            <person name="Petrosino J."/>
            <person name="Highlander S."/>
            <person name="Gibbs R."/>
        </authorList>
    </citation>
    <scope>NUCLEOTIDE SEQUENCE [LARGE SCALE GENOMIC DNA]</scope>
    <source>
        <strain evidence="2">ATCC 33707</strain>
    </source>
</reference>
<organism evidence="2 3">
    <name type="scientific">Prescottella equi ATCC 33707</name>
    <dbReference type="NCBI Taxonomy" id="525370"/>
    <lineage>
        <taxon>Bacteria</taxon>
        <taxon>Bacillati</taxon>
        <taxon>Actinomycetota</taxon>
        <taxon>Actinomycetes</taxon>
        <taxon>Mycobacteriales</taxon>
        <taxon>Nocardiaceae</taxon>
        <taxon>Prescottella</taxon>
    </lineage>
</organism>
<accession>E9T4I1</accession>